<keyword evidence="2" id="KW-1185">Reference proteome</keyword>
<accession>A0ABD1SHS3</accession>
<comment type="caution">
    <text evidence="1">The sequence shown here is derived from an EMBL/GenBank/DDBJ whole genome shotgun (WGS) entry which is preliminary data.</text>
</comment>
<dbReference type="Proteomes" id="UP001604336">
    <property type="component" value="Unassembled WGS sequence"/>
</dbReference>
<dbReference type="EMBL" id="JBFOLK010000007">
    <property type="protein sequence ID" value="KAL2499224.1"/>
    <property type="molecule type" value="Genomic_DNA"/>
</dbReference>
<sequence>MNSQRNYVKAVREEPVQSWQVYRHQPKAPQIMFTEEDEVGVHYLHYDALVVHTIVARNGLGRMLVNDDSVVNILFGSTFNQMDVDHKLTSFSELLFDFTGDSLIP</sequence>
<gene>
    <name evidence="1" type="ORF">Adt_24774</name>
</gene>
<proteinExistence type="predicted"/>
<dbReference type="AlphaFoldDB" id="A0ABD1SHS3"/>
<name>A0ABD1SHS3_9LAMI</name>
<organism evidence="1 2">
    <name type="scientific">Abeliophyllum distichum</name>
    <dbReference type="NCBI Taxonomy" id="126358"/>
    <lineage>
        <taxon>Eukaryota</taxon>
        <taxon>Viridiplantae</taxon>
        <taxon>Streptophyta</taxon>
        <taxon>Embryophyta</taxon>
        <taxon>Tracheophyta</taxon>
        <taxon>Spermatophyta</taxon>
        <taxon>Magnoliopsida</taxon>
        <taxon>eudicotyledons</taxon>
        <taxon>Gunneridae</taxon>
        <taxon>Pentapetalae</taxon>
        <taxon>asterids</taxon>
        <taxon>lamiids</taxon>
        <taxon>Lamiales</taxon>
        <taxon>Oleaceae</taxon>
        <taxon>Forsythieae</taxon>
        <taxon>Abeliophyllum</taxon>
    </lineage>
</organism>
<reference evidence="2" key="1">
    <citation type="submission" date="2024-07" db="EMBL/GenBank/DDBJ databases">
        <title>Two chromosome-level genome assemblies of Korean endemic species Abeliophyllum distichum and Forsythia ovata (Oleaceae).</title>
        <authorList>
            <person name="Jang H."/>
        </authorList>
    </citation>
    <scope>NUCLEOTIDE SEQUENCE [LARGE SCALE GENOMIC DNA]</scope>
</reference>
<evidence type="ECO:0000313" key="2">
    <source>
        <dbReference type="Proteomes" id="UP001604336"/>
    </source>
</evidence>
<evidence type="ECO:0000313" key="1">
    <source>
        <dbReference type="EMBL" id="KAL2499224.1"/>
    </source>
</evidence>
<protein>
    <submittedName>
        <fullName evidence="1">Uncharacterized protein</fullName>
    </submittedName>
</protein>